<feature type="transmembrane region" description="Helical" evidence="9">
    <location>
        <begin position="232"/>
        <end position="255"/>
    </location>
</feature>
<dbReference type="Gene3D" id="1.10.287.130">
    <property type="match status" value="1"/>
</dbReference>
<dbReference type="CDD" id="cd00082">
    <property type="entry name" value="HisKA"/>
    <property type="match status" value="1"/>
</dbReference>
<keyword evidence="12" id="KW-1185">Reference proteome</keyword>
<dbReference type="PRINTS" id="PR00344">
    <property type="entry name" value="BCTRLSENSOR"/>
</dbReference>
<dbReference type="PANTHER" id="PTHR43065">
    <property type="entry name" value="SENSOR HISTIDINE KINASE"/>
    <property type="match status" value="1"/>
</dbReference>
<dbReference type="InterPro" id="IPR036890">
    <property type="entry name" value="HATPase_C_sf"/>
</dbReference>
<comment type="catalytic activity">
    <reaction evidence="1">
        <text>ATP + protein L-histidine = ADP + protein N-phospho-L-histidine.</text>
        <dbReference type="EC" id="2.7.13.3"/>
    </reaction>
</comment>
<evidence type="ECO:0000256" key="1">
    <source>
        <dbReference type="ARBA" id="ARBA00000085"/>
    </source>
</evidence>
<dbReference type="Pfam" id="PF02518">
    <property type="entry name" value="HATPase_c"/>
    <property type="match status" value="1"/>
</dbReference>
<keyword evidence="6 11" id="KW-0418">Kinase</keyword>
<feature type="domain" description="Histidine kinase" evidence="10">
    <location>
        <begin position="287"/>
        <end position="494"/>
    </location>
</feature>
<protein>
    <recommendedName>
        <fullName evidence="2">histidine kinase</fullName>
        <ecNumber evidence="2">2.7.13.3</ecNumber>
    </recommendedName>
</protein>
<dbReference type="InterPro" id="IPR003661">
    <property type="entry name" value="HisK_dim/P_dom"/>
</dbReference>
<keyword evidence="3" id="KW-0597">Phosphoprotein</keyword>
<dbReference type="GO" id="GO:0005524">
    <property type="term" value="F:ATP binding"/>
    <property type="evidence" value="ECO:0007669"/>
    <property type="project" value="UniProtKB-KW"/>
</dbReference>
<dbReference type="Gene3D" id="3.30.565.10">
    <property type="entry name" value="Histidine kinase-like ATPase, C-terminal domain"/>
    <property type="match status" value="1"/>
</dbReference>
<evidence type="ECO:0000256" key="8">
    <source>
        <dbReference type="ARBA" id="ARBA00023012"/>
    </source>
</evidence>
<evidence type="ECO:0000256" key="2">
    <source>
        <dbReference type="ARBA" id="ARBA00012438"/>
    </source>
</evidence>
<accession>A0A6P1DPW9</accession>
<evidence type="ECO:0000256" key="3">
    <source>
        <dbReference type="ARBA" id="ARBA00022553"/>
    </source>
</evidence>
<dbReference type="InterPro" id="IPR003594">
    <property type="entry name" value="HATPase_dom"/>
</dbReference>
<keyword evidence="4" id="KW-0808">Transferase</keyword>
<proteinExistence type="predicted"/>
<reference evidence="12" key="1">
    <citation type="journal article" date="2020" name="Microbiol. Resour. Announc.">
        <title>Draft Genome Sequences of Thiorhodococcus mannitoliphagus and Thiorhodococcus minor, Purple Sulfur Photosynthetic Bacteria in the Gammaproteobacterial Family Chromatiaceae.</title>
        <authorList>
            <person name="Aviles F.A."/>
            <person name="Meyer T.E."/>
            <person name="Kyndt J.A."/>
        </authorList>
    </citation>
    <scope>NUCLEOTIDE SEQUENCE [LARGE SCALE GENOMIC DNA]</scope>
    <source>
        <strain evidence="12">DSM 18266</strain>
    </source>
</reference>
<dbReference type="InterPro" id="IPR005467">
    <property type="entry name" value="His_kinase_dom"/>
</dbReference>
<evidence type="ECO:0000256" key="6">
    <source>
        <dbReference type="ARBA" id="ARBA00022777"/>
    </source>
</evidence>
<keyword evidence="5" id="KW-0547">Nucleotide-binding</keyword>
<comment type="caution">
    <text evidence="11">The sequence shown here is derived from an EMBL/GenBank/DDBJ whole genome shotgun (WGS) entry which is preliminary data.</text>
</comment>
<keyword evidence="9" id="KW-0472">Membrane</keyword>
<reference evidence="11 12" key="2">
    <citation type="submission" date="2020-02" db="EMBL/GenBank/DDBJ databases">
        <title>Genome sequences of Thiorhodococcus mannitoliphagus and Thiorhodococcus minor, purple sulfur photosynthetic bacteria in the gammaproteobacterial family, Chromatiaceae.</title>
        <authorList>
            <person name="Aviles F.A."/>
            <person name="Meyer T.E."/>
            <person name="Kyndt J.A."/>
        </authorList>
    </citation>
    <scope>NUCLEOTIDE SEQUENCE [LARGE SCALE GENOMIC DNA]</scope>
    <source>
        <strain evidence="11 12">DSM 18266</strain>
    </source>
</reference>
<dbReference type="EC" id="2.7.13.3" evidence="2"/>
<organism evidence="11 12">
    <name type="scientific">Thiorhodococcus mannitoliphagus</name>
    <dbReference type="NCBI Taxonomy" id="329406"/>
    <lineage>
        <taxon>Bacteria</taxon>
        <taxon>Pseudomonadati</taxon>
        <taxon>Pseudomonadota</taxon>
        <taxon>Gammaproteobacteria</taxon>
        <taxon>Chromatiales</taxon>
        <taxon>Chromatiaceae</taxon>
        <taxon>Thiorhodococcus</taxon>
    </lineage>
</organism>
<gene>
    <name evidence="11" type="ORF">G3480_06470</name>
</gene>
<name>A0A6P1DPW9_9GAMM</name>
<dbReference type="GO" id="GO:0000155">
    <property type="term" value="F:phosphorelay sensor kinase activity"/>
    <property type="evidence" value="ECO:0007669"/>
    <property type="project" value="InterPro"/>
</dbReference>
<evidence type="ECO:0000313" key="12">
    <source>
        <dbReference type="Proteomes" id="UP000471640"/>
    </source>
</evidence>
<keyword evidence="9" id="KW-0812">Transmembrane</keyword>
<dbReference type="Pfam" id="PF00512">
    <property type="entry name" value="HisKA"/>
    <property type="match status" value="1"/>
</dbReference>
<dbReference type="Proteomes" id="UP000471640">
    <property type="component" value="Unassembled WGS sequence"/>
</dbReference>
<sequence>MVLAWFFLQTRQAQRVFLEDASEHSRLLADAVVLHTRGARLAEEATETILTGFLESSARFVGYLDGIAPFRADELAAFAQEAGLSMIRIQRPDGIVQGPEDGHANLPLDCSQLGRLIRLESAHQILLGVPSQAGEGCILVGMGSRQIEALEQAIGVSRALQAVQELPAVLKVKLVEGAAGGDGAAAEGEPPSVALRQTRQGETIAQATAMIDGSLLLLDLDAGPLLAMRERLWWEFLGFVVMLALSGVLGAWLLYHHQRAHERQLLDYERRLSVQREEAGLGRAAAAIAHEIRNPLNAMAMGLQRLQLEADGLNSEHRRLVALLREAVQRTNGTVTGLLDFARPVQPRRLPVALNALVEDQLSLYQARILDSGIALELDLPSDLWVDGDPDLLRQVVDNLLRNALESVSSGECIQVQGAREAGQVLLSLSNPGLSAEVSDVERLSEPWFTTKPTGTGLGLAICKRILRAHDGDLRLRVPRPGWLTAEVWMPMPANG</sequence>
<dbReference type="AlphaFoldDB" id="A0A6P1DPW9"/>
<evidence type="ECO:0000313" key="11">
    <source>
        <dbReference type="EMBL" id="NEX19959.1"/>
    </source>
</evidence>
<keyword evidence="9" id="KW-1133">Transmembrane helix</keyword>
<evidence type="ECO:0000256" key="4">
    <source>
        <dbReference type="ARBA" id="ARBA00022679"/>
    </source>
</evidence>
<keyword evidence="7" id="KW-0067">ATP-binding</keyword>
<evidence type="ECO:0000256" key="9">
    <source>
        <dbReference type="SAM" id="Phobius"/>
    </source>
</evidence>
<dbReference type="SMART" id="SM00388">
    <property type="entry name" value="HisKA"/>
    <property type="match status" value="1"/>
</dbReference>
<dbReference type="InterPro" id="IPR004358">
    <property type="entry name" value="Sig_transdc_His_kin-like_C"/>
</dbReference>
<evidence type="ECO:0000256" key="7">
    <source>
        <dbReference type="ARBA" id="ARBA00022840"/>
    </source>
</evidence>
<dbReference type="PROSITE" id="PS50109">
    <property type="entry name" value="HIS_KIN"/>
    <property type="match status" value="1"/>
</dbReference>
<dbReference type="InterPro" id="IPR036097">
    <property type="entry name" value="HisK_dim/P_sf"/>
</dbReference>
<evidence type="ECO:0000259" key="10">
    <source>
        <dbReference type="PROSITE" id="PS50109"/>
    </source>
</evidence>
<dbReference type="SUPFAM" id="SSF55874">
    <property type="entry name" value="ATPase domain of HSP90 chaperone/DNA topoisomerase II/histidine kinase"/>
    <property type="match status" value="1"/>
</dbReference>
<dbReference type="EMBL" id="JAAIJR010000019">
    <property type="protein sequence ID" value="NEX19959.1"/>
    <property type="molecule type" value="Genomic_DNA"/>
</dbReference>
<dbReference type="SMART" id="SM00387">
    <property type="entry name" value="HATPase_c"/>
    <property type="match status" value="1"/>
</dbReference>
<evidence type="ECO:0000256" key="5">
    <source>
        <dbReference type="ARBA" id="ARBA00022741"/>
    </source>
</evidence>
<dbReference type="SUPFAM" id="SSF47384">
    <property type="entry name" value="Homodimeric domain of signal transducing histidine kinase"/>
    <property type="match status" value="1"/>
</dbReference>
<dbReference type="PANTHER" id="PTHR43065:SF10">
    <property type="entry name" value="PEROXIDE STRESS-ACTIVATED HISTIDINE KINASE MAK3"/>
    <property type="match status" value="1"/>
</dbReference>
<keyword evidence="8" id="KW-0902">Two-component regulatory system</keyword>